<accession>A0ABU6W5D7</accession>
<comment type="caution">
    <text evidence="1">The sequence shown here is derived from an EMBL/GenBank/DDBJ whole genome shotgun (WGS) entry which is preliminary data.</text>
</comment>
<reference evidence="1 2" key="1">
    <citation type="journal article" date="2023" name="Plants (Basel)">
        <title>Bridging the Gap: Combining Genomics and Transcriptomics Approaches to Understand Stylosanthes scabra, an Orphan Legume from the Brazilian Caatinga.</title>
        <authorList>
            <person name="Ferreira-Neto J.R.C."/>
            <person name="da Silva M.D."/>
            <person name="Binneck E."/>
            <person name="de Melo N.F."/>
            <person name="da Silva R.H."/>
            <person name="de Melo A.L.T.M."/>
            <person name="Pandolfi V."/>
            <person name="Bustamante F.O."/>
            <person name="Brasileiro-Vidal A.C."/>
            <person name="Benko-Iseppon A.M."/>
        </authorList>
    </citation>
    <scope>NUCLEOTIDE SEQUENCE [LARGE SCALE GENOMIC DNA]</scope>
    <source>
        <tissue evidence="1">Leaves</tissue>
    </source>
</reference>
<gene>
    <name evidence="1" type="ORF">PIB30_014714</name>
</gene>
<name>A0ABU6W5D7_9FABA</name>
<dbReference type="Proteomes" id="UP001341840">
    <property type="component" value="Unassembled WGS sequence"/>
</dbReference>
<sequence length="52" mass="5797">MNEGETTRSPDRPGDLDVGKEVVVLAEEDISESFRLCAKILIGRIFADRLFS</sequence>
<keyword evidence="2" id="KW-1185">Reference proteome</keyword>
<protein>
    <submittedName>
        <fullName evidence="1">Uncharacterized protein</fullName>
    </submittedName>
</protein>
<evidence type="ECO:0000313" key="1">
    <source>
        <dbReference type="EMBL" id="MED6180932.1"/>
    </source>
</evidence>
<evidence type="ECO:0000313" key="2">
    <source>
        <dbReference type="Proteomes" id="UP001341840"/>
    </source>
</evidence>
<feature type="non-terminal residue" evidence="1">
    <location>
        <position position="52"/>
    </location>
</feature>
<organism evidence="1 2">
    <name type="scientific">Stylosanthes scabra</name>
    <dbReference type="NCBI Taxonomy" id="79078"/>
    <lineage>
        <taxon>Eukaryota</taxon>
        <taxon>Viridiplantae</taxon>
        <taxon>Streptophyta</taxon>
        <taxon>Embryophyta</taxon>
        <taxon>Tracheophyta</taxon>
        <taxon>Spermatophyta</taxon>
        <taxon>Magnoliopsida</taxon>
        <taxon>eudicotyledons</taxon>
        <taxon>Gunneridae</taxon>
        <taxon>Pentapetalae</taxon>
        <taxon>rosids</taxon>
        <taxon>fabids</taxon>
        <taxon>Fabales</taxon>
        <taxon>Fabaceae</taxon>
        <taxon>Papilionoideae</taxon>
        <taxon>50 kb inversion clade</taxon>
        <taxon>dalbergioids sensu lato</taxon>
        <taxon>Dalbergieae</taxon>
        <taxon>Pterocarpus clade</taxon>
        <taxon>Stylosanthes</taxon>
    </lineage>
</organism>
<proteinExistence type="predicted"/>
<dbReference type="EMBL" id="JASCZI010181282">
    <property type="protein sequence ID" value="MED6180932.1"/>
    <property type="molecule type" value="Genomic_DNA"/>
</dbReference>